<feature type="repeat" description="Cell wall-binding" evidence="3">
    <location>
        <begin position="561"/>
        <end position="580"/>
    </location>
</feature>
<dbReference type="EMBL" id="JAUBDI010000012">
    <property type="protein sequence ID" value="MDW0114024.1"/>
    <property type="molecule type" value="Genomic_DNA"/>
</dbReference>
<feature type="domain" description="Calcineurin-like phosphoesterase" evidence="5">
    <location>
        <begin position="37"/>
        <end position="256"/>
    </location>
</feature>
<keyword evidence="4" id="KW-0378">Hydrolase</keyword>
<dbReference type="Proteomes" id="UP001282284">
    <property type="component" value="Unassembled WGS sequence"/>
</dbReference>
<sequence length="740" mass="82095">MKKFCFKFVVSAVLLISMLGLQSPIVSEANVNDYSLTIMHTNDTHANLDKVANRVTLVKQIRNTKPNNLLLDAGDVFSGTLYFNEFKGQADLEFMNLMEYDAMVFGNHEFDLGASEDGHLALQQFVSGAKFPLLGTNADFSKDPLFDGLQHTIYTANYNNGEIYNGIIKEIAGEKIGIFGLVTEETKDISSPVAITFSNYIDAAKEAVSTFEQEGINKIIAVTHIGFDDSADYDNDLLLAEAVKGIDVIVGGHTHKTLTEPRIIEHDNVPTVIVQAGEYNKFLGQLDLTFDENGVITSHNGILHKVSEAQADPAAAELLKPYADKIEETKNKSTGVHAEVILNGKRNEGGVRASETNLGNLITDGMLAKAKTVDRDTVIALQNGGGIRAGIDEGDITVGEVLTVMPFGNSLAIMNVKGSEIIAALEHSVKEYPAEFGGFLHVSGLSFNFDPKAPVGSRVLAAYLTDDENGKTLLEADTFYKVATNTFTAKGGDGYTMFGKAYEEGRVSEPGYVDYEMFIEYIQQFETVAPEMEGRINAHTPGWNDKVDSKPFYVDAHGNIVTGWANIDNEWYFLDDEGFLVTGWAFDHNKWYYLNKNGVMQTNWNKIGPIWYFFNDSSGAMQTGWLKDRNNWYLFSSTGAMQTGWQKSGHKWYFLNTNGAMRTGWVKSYNQWYFLNHTGAMQTGWVKVNGKWYYMDSSGAMKTGWVKVNSKWYYLHSDGHMAASTTIDGYKLNSSGAWIQ</sequence>
<proteinExistence type="inferred from homology"/>
<dbReference type="InterPro" id="IPR006146">
    <property type="entry name" value="5'-Nucleotdase_CS"/>
</dbReference>
<gene>
    <name evidence="7" type="ORF">QT711_12580</name>
</gene>
<feature type="repeat" description="Cell wall-binding" evidence="3">
    <location>
        <begin position="581"/>
        <end position="600"/>
    </location>
</feature>
<dbReference type="InterPro" id="IPR006179">
    <property type="entry name" value="5_nucleotidase/apyrase"/>
</dbReference>
<dbReference type="PRINTS" id="PR01607">
    <property type="entry name" value="APYRASEFAMLY"/>
</dbReference>
<keyword evidence="8" id="KW-1185">Reference proteome</keyword>
<dbReference type="SUPFAM" id="SSF55816">
    <property type="entry name" value="5'-nucleotidase (syn. UDP-sugar hydrolase), C-terminal domain"/>
    <property type="match status" value="1"/>
</dbReference>
<dbReference type="SUPFAM" id="SSF56300">
    <property type="entry name" value="Metallo-dependent phosphatases"/>
    <property type="match status" value="1"/>
</dbReference>
<dbReference type="Gene3D" id="2.10.270.10">
    <property type="entry name" value="Cholin Binding"/>
    <property type="match status" value="2"/>
</dbReference>
<dbReference type="Pfam" id="PF19127">
    <property type="entry name" value="Choline_bind_3"/>
    <property type="match status" value="3"/>
</dbReference>
<keyword evidence="1 4" id="KW-0732">Signal</keyword>
<keyword evidence="2" id="KW-0677">Repeat</keyword>
<dbReference type="InterPro" id="IPR008334">
    <property type="entry name" value="5'-Nucleotdase_C"/>
</dbReference>
<accession>A0ABU4GAL6</accession>
<evidence type="ECO:0000313" key="8">
    <source>
        <dbReference type="Proteomes" id="UP001282284"/>
    </source>
</evidence>
<feature type="repeat" description="Cell wall-binding" evidence="3">
    <location>
        <begin position="622"/>
        <end position="641"/>
    </location>
</feature>
<evidence type="ECO:0000313" key="7">
    <source>
        <dbReference type="EMBL" id="MDW0114024.1"/>
    </source>
</evidence>
<dbReference type="Gene3D" id="3.90.780.10">
    <property type="entry name" value="5'-Nucleotidase, C-terminal domain"/>
    <property type="match status" value="1"/>
</dbReference>
<dbReference type="RefSeq" id="WP_317944762.1">
    <property type="nucleotide sequence ID" value="NZ_JAUBDI010000012.1"/>
</dbReference>
<reference evidence="7 8" key="1">
    <citation type="submission" date="2023-06" db="EMBL/GenBank/DDBJ databases">
        <title>Sporosarcina sp. nov., isolated from Korean traditional fermented seafood 'Jeotgal'.</title>
        <authorList>
            <person name="Yang A.I."/>
            <person name="Shin N.-R."/>
        </authorList>
    </citation>
    <scope>NUCLEOTIDE SEQUENCE [LARGE SCALE GENOMIC DNA]</scope>
    <source>
        <strain evidence="7 8">KCTC13119</strain>
    </source>
</reference>
<dbReference type="SUPFAM" id="SSF69360">
    <property type="entry name" value="Cell wall binding repeat"/>
    <property type="match status" value="2"/>
</dbReference>
<dbReference type="Gene3D" id="3.60.21.10">
    <property type="match status" value="1"/>
</dbReference>
<evidence type="ECO:0000256" key="2">
    <source>
        <dbReference type="ARBA" id="ARBA00022737"/>
    </source>
</evidence>
<dbReference type="Pfam" id="PF01473">
    <property type="entry name" value="Choline_bind_1"/>
    <property type="match status" value="1"/>
</dbReference>
<dbReference type="PROSITE" id="PS00785">
    <property type="entry name" value="5_NUCLEOTIDASE_1"/>
    <property type="match status" value="1"/>
</dbReference>
<dbReference type="Pfam" id="PF00149">
    <property type="entry name" value="Metallophos"/>
    <property type="match status" value="1"/>
</dbReference>
<dbReference type="InterPro" id="IPR004843">
    <property type="entry name" value="Calcineurin-like_PHP"/>
</dbReference>
<name>A0ABU4GAL6_9BACL</name>
<evidence type="ECO:0000259" key="5">
    <source>
        <dbReference type="Pfam" id="PF00149"/>
    </source>
</evidence>
<feature type="repeat" description="Cell wall-binding" evidence="3">
    <location>
        <begin position="682"/>
        <end position="701"/>
    </location>
</feature>
<feature type="chain" id="PRO_5044952666" evidence="4">
    <location>
        <begin position="30"/>
        <end position="740"/>
    </location>
</feature>
<evidence type="ECO:0000259" key="6">
    <source>
        <dbReference type="Pfam" id="PF02872"/>
    </source>
</evidence>
<protein>
    <submittedName>
        <fullName evidence="7">5'-nucleotidase C-terminal domain-containing protein</fullName>
    </submittedName>
</protein>
<feature type="repeat" description="Cell wall-binding" evidence="3">
    <location>
        <begin position="662"/>
        <end position="681"/>
    </location>
</feature>
<dbReference type="Pfam" id="PF02872">
    <property type="entry name" value="5_nucleotid_C"/>
    <property type="match status" value="1"/>
</dbReference>
<feature type="repeat" description="Cell wall-binding" evidence="3">
    <location>
        <begin position="642"/>
        <end position="661"/>
    </location>
</feature>
<keyword evidence="4" id="KW-0547">Nucleotide-binding</keyword>
<feature type="signal peptide" evidence="4">
    <location>
        <begin position="1"/>
        <end position="29"/>
    </location>
</feature>
<organism evidence="7 8">
    <name type="scientific">Sporosarcina saromensis</name>
    <dbReference type="NCBI Taxonomy" id="359365"/>
    <lineage>
        <taxon>Bacteria</taxon>
        <taxon>Bacillati</taxon>
        <taxon>Bacillota</taxon>
        <taxon>Bacilli</taxon>
        <taxon>Bacillales</taxon>
        <taxon>Caryophanaceae</taxon>
        <taxon>Sporosarcina</taxon>
    </lineage>
</organism>
<evidence type="ECO:0000256" key="3">
    <source>
        <dbReference type="PROSITE-ProRule" id="PRU00591"/>
    </source>
</evidence>
<dbReference type="PANTHER" id="PTHR11575">
    <property type="entry name" value="5'-NUCLEOTIDASE-RELATED"/>
    <property type="match status" value="1"/>
</dbReference>
<evidence type="ECO:0000256" key="4">
    <source>
        <dbReference type="RuleBase" id="RU362119"/>
    </source>
</evidence>
<dbReference type="PANTHER" id="PTHR11575:SF24">
    <property type="entry name" value="5'-NUCLEOTIDASE"/>
    <property type="match status" value="1"/>
</dbReference>
<dbReference type="InterPro" id="IPR029052">
    <property type="entry name" value="Metallo-depent_PP-like"/>
</dbReference>
<comment type="caution">
    <text evidence="7">The sequence shown here is derived from an EMBL/GenBank/DDBJ whole genome shotgun (WGS) entry which is preliminary data.</text>
</comment>
<feature type="repeat" description="Cell wall-binding" evidence="3">
    <location>
        <begin position="702"/>
        <end position="721"/>
    </location>
</feature>
<dbReference type="PROSITE" id="PS51170">
    <property type="entry name" value="CW"/>
    <property type="match status" value="7"/>
</dbReference>
<evidence type="ECO:0000256" key="1">
    <source>
        <dbReference type="ARBA" id="ARBA00022729"/>
    </source>
</evidence>
<dbReference type="InterPro" id="IPR036907">
    <property type="entry name" value="5'-Nucleotdase_C_sf"/>
</dbReference>
<comment type="similarity">
    <text evidence="4">Belongs to the 5'-nucleotidase family.</text>
</comment>
<dbReference type="InterPro" id="IPR018337">
    <property type="entry name" value="Cell_wall/Cho-bd_repeat"/>
</dbReference>
<feature type="domain" description="5'-Nucleotidase C-terminal" evidence="6">
    <location>
        <begin position="351"/>
        <end position="499"/>
    </location>
</feature>